<dbReference type="GO" id="GO:0033499">
    <property type="term" value="P:galactose catabolic process via UDP-galactose, Leloir pathway"/>
    <property type="evidence" value="ECO:0007669"/>
    <property type="project" value="TreeGrafter"/>
</dbReference>
<dbReference type="NCBIfam" id="NF008277">
    <property type="entry name" value="PRK11055.1"/>
    <property type="match status" value="1"/>
</dbReference>
<comment type="pathway">
    <text evidence="3 11">Carbohydrate metabolism; hexose metabolism.</text>
</comment>
<dbReference type="Proteomes" id="UP000270856">
    <property type="component" value="Unassembled WGS sequence"/>
</dbReference>
<evidence type="ECO:0000256" key="13">
    <source>
        <dbReference type="PIRSR" id="PIRSR005096-2"/>
    </source>
</evidence>
<name>A0A3N4NKU8_9FLAO</name>
<comment type="catalytic activity">
    <reaction evidence="1 11">
        <text>alpha-D-glucose = beta-D-glucose</text>
        <dbReference type="Rhea" id="RHEA:10264"/>
        <dbReference type="ChEBI" id="CHEBI:15903"/>
        <dbReference type="ChEBI" id="CHEBI:17925"/>
        <dbReference type="EC" id="5.1.3.3"/>
    </reaction>
</comment>
<evidence type="ECO:0000313" key="16">
    <source>
        <dbReference type="Proteomes" id="UP000270856"/>
    </source>
</evidence>
<feature type="active site" description="Proton donor" evidence="12">
    <location>
        <position position="169"/>
    </location>
</feature>
<evidence type="ECO:0000256" key="11">
    <source>
        <dbReference type="PIRNR" id="PIRNR005096"/>
    </source>
</evidence>
<accession>A0A3N4NKU8</accession>
<dbReference type="GO" id="GO:0030246">
    <property type="term" value="F:carbohydrate binding"/>
    <property type="evidence" value="ECO:0007669"/>
    <property type="project" value="InterPro"/>
</dbReference>
<comment type="caution">
    <text evidence="15">The sequence shown here is derived from an EMBL/GenBank/DDBJ whole genome shotgun (WGS) entry which is preliminary data.</text>
</comment>
<evidence type="ECO:0000256" key="6">
    <source>
        <dbReference type="ARBA" id="ARBA00013185"/>
    </source>
</evidence>
<organism evidence="15 16">
    <name type="scientific">Aureibaculum marinum</name>
    <dbReference type="NCBI Taxonomy" id="2487930"/>
    <lineage>
        <taxon>Bacteria</taxon>
        <taxon>Pseudomonadati</taxon>
        <taxon>Bacteroidota</taxon>
        <taxon>Flavobacteriia</taxon>
        <taxon>Flavobacteriales</taxon>
        <taxon>Flavobacteriaceae</taxon>
        <taxon>Aureibaculum</taxon>
    </lineage>
</organism>
<dbReference type="GO" id="GO:0004034">
    <property type="term" value="F:aldose 1-epimerase activity"/>
    <property type="evidence" value="ECO:0007669"/>
    <property type="project" value="UniProtKB-EC"/>
</dbReference>
<feature type="active site" description="Proton acceptor" evidence="12">
    <location>
        <position position="292"/>
    </location>
</feature>
<dbReference type="PANTHER" id="PTHR10091:SF0">
    <property type="entry name" value="GALACTOSE MUTAROTASE"/>
    <property type="match status" value="1"/>
</dbReference>
<evidence type="ECO:0000256" key="7">
    <source>
        <dbReference type="ARBA" id="ARBA00014165"/>
    </source>
</evidence>
<evidence type="ECO:0000256" key="14">
    <source>
        <dbReference type="PIRSR" id="PIRSR005096-3"/>
    </source>
</evidence>
<comment type="similarity">
    <text evidence="4 11">Belongs to the aldose epimerase family.</text>
</comment>
<keyword evidence="10 11" id="KW-0119">Carbohydrate metabolism</keyword>
<evidence type="ECO:0000256" key="4">
    <source>
        <dbReference type="ARBA" id="ARBA00006206"/>
    </source>
</evidence>
<keyword evidence="9 11" id="KW-0413">Isomerase</keyword>
<evidence type="ECO:0000256" key="5">
    <source>
        <dbReference type="ARBA" id="ARBA00011245"/>
    </source>
</evidence>
<dbReference type="InterPro" id="IPR047215">
    <property type="entry name" value="Galactose_mutarotase-like"/>
</dbReference>
<dbReference type="Gene3D" id="2.70.98.10">
    <property type="match status" value="1"/>
</dbReference>
<comment type="subunit">
    <text evidence="5">Monomer.</text>
</comment>
<feature type="binding site" evidence="13">
    <location>
        <position position="230"/>
    </location>
    <ligand>
        <name>beta-D-galactose</name>
        <dbReference type="ChEBI" id="CHEBI:27667"/>
    </ligand>
</feature>
<dbReference type="CDD" id="cd09019">
    <property type="entry name" value="galactose_mutarotase_like"/>
    <property type="match status" value="1"/>
</dbReference>
<dbReference type="InterPro" id="IPR014718">
    <property type="entry name" value="GH-type_carb-bd"/>
</dbReference>
<proteinExistence type="inferred from homology"/>
<feature type="binding site" evidence="14">
    <location>
        <begin position="169"/>
        <end position="171"/>
    </location>
    <ligand>
        <name>beta-D-galactose</name>
        <dbReference type="ChEBI" id="CHEBI:27667"/>
    </ligand>
</feature>
<dbReference type="PROSITE" id="PS00545">
    <property type="entry name" value="ALDOSE_1_EPIMERASE"/>
    <property type="match status" value="1"/>
</dbReference>
<protein>
    <recommendedName>
        <fullName evidence="7 11">Aldose 1-epimerase</fullName>
        <ecNumber evidence="6 11">5.1.3.3</ecNumber>
    </recommendedName>
</protein>
<dbReference type="SUPFAM" id="SSF74650">
    <property type="entry name" value="Galactose mutarotase-like"/>
    <property type="match status" value="1"/>
</dbReference>
<evidence type="ECO:0000256" key="9">
    <source>
        <dbReference type="ARBA" id="ARBA00023235"/>
    </source>
</evidence>
<dbReference type="GO" id="GO:0006006">
    <property type="term" value="P:glucose metabolic process"/>
    <property type="evidence" value="ECO:0007669"/>
    <property type="project" value="TreeGrafter"/>
</dbReference>
<evidence type="ECO:0000313" key="15">
    <source>
        <dbReference type="EMBL" id="RPD96155.1"/>
    </source>
</evidence>
<reference evidence="15 16" key="1">
    <citation type="submission" date="2018-11" db="EMBL/GenBank/DDBJ databases">
        <title>Aureibaculum marinum gen. nov., sp. nov., a member of the family Flavobacteriaceae isolated from the Bohai Sea.</title>
        <authorList>
            <person name="Ji X."/>
        </authorList>
    </citation>
    <scope>NUCLEOTIDE SEQUENCE [LARGE SCALE GENOMIC DNA]</scope>
    <source>
        <strain evidence="15 16">BH-SD17</strain>
    </source>
</reference>
<dbReference type="EMBL" id="RPFJ01000013">
    <property type="protein sequence ID" value="RPD96155.1"/>
    <property type="molecule type" value="Genomic_DNA"/>
</dbReference>
<dbReference type="InterPro" id="IPR018052">
    <property type="entry name" value="Ald1_epimerase_CS"/>
</dbReference>
<evidence type="ECO:0000256" key="8">
    <source>
        <dbReference type="ARBA" id="ARBA00022837"/>
    </source>
</evidence>
<dbReference type="InterPro" id="IPR008183">
    <property type="entry name" value="Aldose_1/G6P_1-epimerase"/>
</dbReference>
<dbReference type="InterPro" id="IPR015443">
    <property type="entry name" value="Aldose_1-epimerase"/>
</dbReference>
<evidence type="ECO:0000256" key="3">
    <source>
        <dbReference type="ARBA" id="ARBA00005028"/>
    </source>
</evidence>
<keyword evidence="8" id="KW-0106">Calcium</keyword>
<evidence type="ECO:0000256" key="12">
    <source>
        <dbReference type="PIRSR" id="PIRSR005096-1"/>
    </source>
</evidence>
<dbReference type="RefSeq" id="WP_123898285.1">
    <property type="nucleotide sequence ID" value="NZ_RPFJ01000013.1"/>
</dbReference>
<dbReference type="EC" id="5.1.3.3" evidence="6 11"/>
<dbReference type="Pfam" id="PF01263">
    <property type="entry name" value="Aldose_epim"/>
    <property type="match status" value="1"/>
</dbReference>
<evidence type="ECO:0000256" key="1">
    <source>
        <dbReference type="ARBA" id="ARBA00001614"/>
    </source>
</evidence>
<comment type="cofactor">
    <cofactor evidence="2">
        <name>Ca(2+)</name>
        <dbReference type="ChEBI" id="CHEBI:29108"/>
    </cofactor>
</comment>
<dbReference type="InterPro" id="IPR011013">
    <property type="entry name" value="Gal_mutarotase_sf_dom"/>
</dbReference>
<dbReference type="PIRSF" id="PIRSF005096">
    <property type="entry name" value="GALM"/>
    <property type="match status" value="1"/>
</dbReference>
<dbReference type="AlphaFoldDB" id="A0A3N4NKU8"/>
<gene>
    <name evidence="15" type="ORF">EGM88_10725</name>
</gene>
<dbReference type="OrthoDB" id="9779408at2"/>
<evidence type="ECO:0000256" key="10">
    <source>
        <dbReference type="ARBA" id="ARBA00023277"/>
    </source>
</evidence>
<keyword evidence="16" id="KW-1185">Reference proteome</keyword>
<sequence length="327" mass="36651">MSVSPQVVTLKNSNGLQTQISNLGATILNLMVPDKNQNLVNVVVGLKDEQEYVSDNYIEKGLYLGTTVGRWAGRITNGKFKIGEEQFNLYSENGVHLHGGKEGFDKKYWNIDKVSQSLVKLSYLSKDLEEGFPGNLKVTVTYELTDSNELKIDYRATTDKITPVNLTNHAYFNLDGEGSILNHQLEIKSDKYVELDEKLLVTGKLIETKNTSYDFNIKSEIGKRNFKGLDDIFILSANNNTHSVSLSSPNTGIEMSVITNQPTLVIYTPVQLPELPYKDNVSFTKFSAICFEAEGYPDAVNQPEFPSALLSPNETYHNKIVFKFLVK</sequence>
<dbReference type="PANTHER" id="PTHR10091">
    <property type="entry name" value="ALDOSE-1-EPIMERASE"/>
    <property type="match status" value="1"/>
</dbReference>
<dbReference type="UniPathway" id="UPA00242"/>
<evidence type="ECO:0000256" key="2">
    <source>
        <dbReference type="ARBA" id="ARBA00001913"/>
    </source>
</evidence>